<dbReference type="Proteomes" id="UP001207116">
    <property type="component" value="Unassembled WGS sequence"/>
</dbReference>
<evidence type="ECO:0000256" key="1">
    <source>
        <dbReference type="SAM" id="SignalP"/>
    </source>
</evidence>
<comment type="caution">
    <text evidence="2">The sequence shown here is derived from an EMBL/GenBank/DDBJ whole genome shotgun (WGS) entry which is preliminary data.</text>
</comment>
<feature type="chain" id="PRO_5041929075" evidence="1">
    <location>
        <begin position="21"/>
        <end position="393"/>
    </location>
</feature>
<protein>
    <submittedName>
        <fullName evidence="2">Multidrug transporter</fullName>
    </submittedName>
</protein>
<dbReference type="RefSeq" id="WP_266010966.1">
    <property type="nucleotide sequence ID" value="NZ_JAPFQP010000001.1"/>
</dbReference>
<evidence type="ECO:0000313" key="3">
    <source>
        <dbReference type="Proteomes" id="UP001207116"/>
    </source>
</evidence>
<dbReference type="PROSITE" id="PS51257">
    <property type="entry name" value="PROKAR_LIPOPROTEIN"/>
    <property type="match status" value="1"/>
</dbReference>
<feature type="signal peptide" evidence="1">
    <location>
        <begin position="1"/>
        <end position="20"/>
    </location>
</feature>
<gene>
    <name evidence="2" type="ORF">OO016_03795</name>
</gene>
<organism evidence="2 3">
    <name type="scientific">Lentiprolixibacter aurantiacus</name>
    <dbReference type="NCBI Taxonomy" id="2993939"/>
    <lineage>
        <taxon>Bacteria</taxon>
        <taxon>Pseudomonadati</taxon>
        <taxon>Bacteroidota</taxon>
        <taxon>Flavobacteriia</taxon>
        <taxon>Flavobacteriales</taxon>
        <taxon>Flavobacteriaceae</taxon>
        <taxon>Lentiprolixibacter</taxon>
    </lineage>
</organism>
<keyword evidence="1" id="KW-0732">Signal</keyword>
<accession>A0AAE3MKS2</accession>
<dbReference type="SUPFAM" id="SSF51126">
    <property type="entry name" value="Pectin lyase-like"/>
    <property type="match status" value="1"/>
</dbReference>
<dbReference type="PANTHER" id="PTHR41339">
    <property type="entry name" value="LIPL48"/>
    <property type="match status" value="1"/>
</dbReference>
<reference evidence="2" key="1">
    <citation type="submission" date="2022-11" db="EMBL/GenBank/DDBJ databases">
        <title>The characterization of three novel Bacteroidetes species and genomic analysis of their roles in tidal elemental geochemical cycles.</title>
        <authorList>
            <person name="Ma K.-J."/>
        </authorList>
    </citation>
    <scope>NUCLEOTIDE SEQUENCE</scope>
    <source>
        <strain evidence="2">M415</strain>
    </source>
</reference>
<keyword evidence="3" id="KW-1185">Reference proteome</keyword>
<dbReference type="EMBL" id="JAPFQP010000001">
    <property type="protein sequence ID" value="MCX2718719.1"/>
    <property type="molecule type" value="Genomic_DNA"/>
</dbReference>
<dbReference type="InterPro" id="IPR011050">
    <property type="entry name" value="Pectin_lyase_fold/virulence"/>
</dbReference>
<dbReference type="AlphaFoldDB" id="A0AAE3MKS2"/>
<dbReference type="PANTHER" id="PTHR41339:SF1">
    <property type="entry name" value="SECRETED PROTEIN"/>
    <property type="match status" value="1"/>
</dbReference>
<name>A0AAE3MKS2_9FLAO</name>
<evidence type="ECO:0000313" key="2">
    <source>
        <dbReference type="EMBL" id="MCX2718719.1"/>
    </source>
</evidence>
<proteinExistence type="predicted"/>
<sequence length="393" mass="41042">MKNRLLLILGLISLSFIACERDDTSEIIINITNTGGNEEPGETSVNLSGVYTQDLILDPEVEYIVTGPVLMANGTTLTIPAGMTIKAEPVGVNAYIAIQQGASINAVGNASNPIVLTSNASSPSSGDWGGLVICGRAPINSTPDGSTNTATSEVGGLSYGGDTADDNSGNIQYLRIEYAGGAIDGNAELNGLSLYAVGNGTTIDYVQVFEGSDDGIEFFGGTVNVSHVAIVNSEDDSIDWTEGYTGTLTDVYVQHGVSHDKAFECDGYNTDFSNEGGYFSAPNINNVTVVGTAEAGTEAFRLREGTQGIFTNIVVTDFEEAFDLDGDTGENTTGQGVLDDLLQVVDVTFNNVVTKLKNDTGYTFTEADFISGEGNGTGTDIATWGAGWTVGIN</sequence>